<dbReference type="KEGG" id="nav:JQS30_02905"/>
<feature type="transmembrane region" description="Helical" evidence="9">
    <location>
        <begin position="20"/>
        <end position="39"/>
    </location>
</feature>
<dbReference type="PANTHER" id="PTHR45436">
    <property type="entry name" value="SENSOR HISTIDINE KINASE YKOH"/>
    <property type="match status" value="1"/>
</dbReference>
<evidence type="ECO:0000256" key="4">
    <source>
        <dbReference type="ARBA" id="ARBA00022679"/>
    </source>
</evidence>
<proteinExistence type="predicted"/>
<evidence type="ECO:0000256" key="7">
    <source>
        <dbReference type="ARBA" id="ARBA00022989"/>
    </source>
</evidence>
<dbReference type="InterPro" id="IPR036890">
    <property type="entry name" value="HATPase_C_sf"/>
</dbReference>
<evidence type="ECO:0000256" key="8">
    <source>
        <dbReference type="SAM" id="MobiDB-lite"/>
    </source>
</evidence>
<gene>
    <name evidence="11" type="ORF">JQS30_02905</name>
</gene>
<keyword evidence="4" id="KW-0808">Transferase</keyword>
<keyword evidence="7 9" id="KW-1133">Transmembrane helix</keyword>
<dbReference type="EC" id="2.7.13.3" evidence="2"/>
<dbReference type="InterPro" id="IPR050428">
    <property type="entry name" value="TCS_sensor_his_kinase"/>
</dbReference>
<dbReference type="Pfam" id="PF02518">
    <property type="entry name" value="HATPase_c"/>
    <property type="match status" value="1"/>
</dbReference>
<evidence type="ECO:0000256" key="5">
    <source>
        <dbReference type="ARBA" id="ARBA00022692"/>
    </source>
</evidence>
<keyword evidence="6 11" id="KW-0418">Kinase</keyword>
<keyword evidence="12" id="KW-1185">Reference proteome</keyword>
<dbReference type="GO" id="GO:0000160">
    <property type="term" value="P:phosphorelay signal transduction system"/>
    <property type="evidence" value="ECO:0007669"/>
    <property type="project" value="TreeGrafter"/>
</dbReference>
<name>A0A895XQ96_9ACTN</name>
<dbReference type="SMART" id="SM00387">
    <property type="entry name" value="HATPase_c"/>
    <property type="match status" value="1"/>
</dbReference>
<keyword evidence="5 9" id="KW-0812">Transmembrane</keyword>
<feature type="region of interest" description="Disordered" evidence="8">
    <location>
        <begin position="689"/>
        <end position="791"/>
    </location>
</feature>
<dbReference type="CDD" id="cd00075">
    <property type="entry name" value="HATPase"/>
    <property type="match status" value="1"/>
</dbReference>
<feature type="compositionally biased region" description="Basic and acidic residues" evidence="8">
    <location>
        <begin position="739"/>
        <end position="764"/>
    </location>
</feature>
<keyword evidence="9" id="KW-0472">Membrane</keyword>
<evidence type="ECO:0000256" key="6">
    <source>
        <dbReference type="ARBA" id="ARBA00022777"/>
    </source>
</evidence>
<dbReference type="AlphaFoldDB" id="A0A895XQ96"/>
<protein>
    <recommendedName>
        <fullName evidence="2">histidine kinase</fullName>
        <ecNumber evidence="2">2.7.13.3</ecNumber>
    </recommendedName>
</protein>
<accession>A0A895XQ96</accession>
<keyword evidence="3" id="KW-0597">Phosphoprotein</keyword>
<feature type="compositionally biased region" description="Polar residues" evidence="8">
    <location>
        <begin position="702"/>
        <end position="717"/>
    </location>
</feature>
<dbReference type="Gene3D" id="3.30.565.10">
    <property type="entry name" value="Histidine kinase-like ATPase, C-terminal domain"/>
    <property type="match status" value="1"/>
</dbReference>
<feature type="transmembrane region" description="Helical" evidence="9">
    <location>
        <begin position="323"/>
        <end position="345"/>
    </location>
</feature>
<evidence type="ECO:0000256" key="2">
    <source>
        <dbReference type="ARBA" id="ARBA00012438"/>
    </source>
</evidence>
<reference evidence="11" key="1">
    <citation type="submission" date="2021-02" db="EMBL/GenBank/DDBJ databases">
        <title>Natronoglycomyces albus gen. nov., sp. nov, a haloalkaliphilic actinobacterium from a soda solonchak soil.</title>
        <authorList>
            <person name="Sorokin D.Y."/>
            <person name="Khijniak T.V."/>
            <person name="Zakharycheva A.P."/>
            <person name="Boueva O.V."/>
            <person name="Ariskina E.V."/>
            <person name="Hahnke R.L."/>
            <person name="Bunk B."/>
            <person name="Sproer C."/>
            <person name="Schumann P."/>
            <person name="Evtushenko L.I."/>
            <person name="Kublanov I.V."/>
        </authorList>
    </citation>
    <scope>NUCLEOTIDE SEQUENCE</scope>
    <source>
        <strain evidence="11">DSM 106290</strain>
    </source>
</reference>
<feature type="domain" description="Histidine kinase" evidence="10">
    <location>
        <begin position="542"/>
        <end position="647"/>
    </location>
</feature>
<evidence type="ECO:0000259" key="10">
    <source>
        <dbReference type="PROSITE" id="PS50109"/>
    </source>
</evidence>
<dbReference type="PANTHER" id="PTHR45436:SF5">
    <property type="entry name" value="SENSOR HISTIDINE KINASE TRCS"/>
    <property type="match status" value="1"/>
</dbReference>
<dbReference type="SUPFAM" id="SSF55874">
    <property type="entry name" value="ATPase domain of HSP90 chaperone/DNA topoisomerase II/histidine kinase"/>
    <property type="match status" value="1"/>
</dbReference>
<evidence type="ECO:0000256" key="3">
    <source>
        <dbReference type="ARBA" id="ARBA00022553"/>
    </source>
</evidence>
<dbReference type="Proteomes" id="UP000662939">
    <property type="component" value="Chromosome"/>
</dbReference>
<dbReference type="GO" id="GO:0005886">
    <property type="term" value="C:plasma membrane"/>
    <property type="evidence" value="ECO:0007669"/>
    <property type="project" value="TreeGrafter"/>
</dbReference>
<evidence type="ECO:0000313" key="12">
    <source>
        <dbReference type="Proteomes" id="UP000662939"/>
    </source>
</evidence>
<dbReference type="GO" id="GO:0004673">
    <property type="term" value="F:protein histidine kinase activity"/>
    <property type="evidence" value="ECO:0007669"/>
    <property type="project" value="UniProtKB-EC"/>
</dbReference>
<dbReference type="InterPro" id="IPR013587">
    <property type="entry name" value="Nitrate/nitrite_sensing"/>
</dbReference>
<evidence type="ECO:0000256" key="1">
    <source>
        <dbReference type="ARBA" id="ARBA00000085"/>
    </source>
</evidence>
<comment type="catalytic activity">
    <reaction evidence="1">
        <text>ATP + protein L-histidine = ADP + protein N-phospho-L-histidine.</text>
        <dbReference type="EC" id="2.7.13.3"/>
    </reaction>
</comment>
<dbReference type="EMBL" id="CP070496">
    <property type="protein sequence ID" value="QSB05892.1"/>
    <property type="molecule type" value="Genomic_DNA"/>
</dbReference>
<dbReference type="Pfam" id="PF08376">
    <property type="entry name" value="NIT"/>
    <property type="match status" value="1"/>
</dbReference>
<sequence>MSPREARPRSTHLPVRTQLLLPITVALIGLLVLGVIHTAHSWRDYQAANDARALSELAQATNLVLRSGQAEITNAISMRNRELDVVLEELWEVTDAAGEYLDEIAPNALERFPALTDRVERAQRSLLELPQARETFRVYAAGESEPIDPEVQEAFTTYRTVADSMVHVGNALHGQSDNVDVANSLEALSLISESARSAGEMRFRLGSDLELAEQGLAEVDPERLAGFAVLAGKFDQQLDSFNQLATPESLNYFSDHFVDSPEVSQAQEAIGVYLSGHLPVMNPGEWESLQANLITTLHDVEDHASEQLDARVDDMHSSAVRSAVITVALITILAATSIFAATTLARRIARRVEILREEALTGAYEVLPKYVDSFSSATSAEQVDKLLSEAKGADVAPLPPRRVDEIDSLSEAFTAAQQQALKQTANQALLRLDVQAMMKTLARRGQGLVRRQQDVIEAYVDKYGATQDISDWRQIYHLLSRMRRNEENLLLMAGGQPGSRYHEAVDLRTVVSDAADAIEDASRVTIDGSSEVYLQAKPAGDLVRILSELLDNAASFSPPKQSVRVAMRHTSNDTIVTVSDDGIGLTPDQLADINRRLEEPEQLTSELTATMGLLVVGRLAALHGMHVQLHSTSGKGTLAMVRVPNTLLPSRTHSEILRRTQTPAPTRLALSAHAANLPVVGTGQEVEAPGAIDPIVPDQPRPVTTPTAPVSHATSQPEVGRARGNGGAGGVVSSSVDVTFKKVDRTLNSGHRTDRPGGLPRRDPGTLLVPGSVPAQREESSVDLDPEEVRDRLSGFASGIAAAEHHE</sequence>
<dbReference type="InterPro" id="IPR005467">
    <property type="entry name" value="His_kinase_dom"/>
</dbReference>
<evidence type="ECO:0000256" key="9">
    <source>
        <dbReference type="SAM" id="Phobius"/>
    </source>
</evidence>
<dbReference type="InterPro" id="IPR003594">
    <property type="entry name" value="HATPase_dom"/>
</dbReference>
<dbReference type="RefSeq" id="WP_213171903.1">
    <property type="nucleotide sequence ID" value="NZ_CP070496.1"/>
</dbReference>
<evidence type="ECO:0000313" key="11">
    <source>
        <dbReference type="EMBL" id="QSB05892.1"/>
    </source>
</evidence>
<organism evidence="11 12">
    <name type="scientific">Natronoglycomyces albus</name>
    <dbReference type="NCBI Taxonomy" id="2811108"/>
    <lineage>
        <taxon>Bacteria</taxon>
        <taxon>Bacillati</taxon>
        <taxon>Actinomycetota</taxon>
        <taxon>Actinomycetes</taxon>
        <taxon>Glycomycetales</taxon>
        <taxon>Glycomycetaceae</taxon>
        <taxon>Natronoglycomyces</taxon>
    </lineage>
</organism>
<dbReference type="PROSITE" id="PS50109">
    <property type="entry name" value="HIS_KIN"/>
    <property type="match status" value="1"/>
</dbReference>